<sequence length="265" mass="30237">MNIFKQLYFSLYSPKMMARFRFQKLGKPILYVFLLMLLTSVPVGIITAVSFTNAYDELKTHMTDVPEFTLEDGKLTSDQSEPLVRNNDGQTFIFDATGETKPDDVIEYKSAIAFLEDRIIVNDAGTNQEFDYSNFSTMTLTKQDVSELSQNLDSLLPIFIPLLIFVVYLFQTGLKFIGITVLATIGLLLRSISKRKVSYKQLWVLSVYAVTIPTLFFAIMATLKTTVPLGFLLYWFVAIALLYLTIKEIPLPKKRVTNERTEELK</sequence>
<name>A0A4U1MI46_9BACL</name>
<organism evidence="2 3">
    <name type="scientific">Guptibacillus hwajinpoensis</name>
    <dbReference type="NCBI Taxonomy" id="208199"/>
    <lineage>
        <taxon>Bacteria</taxon>
        <taxon>Bacillati</taxon>
        <taxon>Bacillota</taxon>
        <taxon>Bacilli</taxon>
        <taxon>Bacillales</taxon>
        <taxon>Guptibacillaceae</taxon>
        <taxon>Guptibacillus</taxon>
    </lineage>
</organism>
<gene>
    <name evidence="2" type="ORF">FBF83_12875</name>
</gene>
<comment type="caution">
    <text evidence="2">The sequence shown here is derived from an EMBL/GenBank/DDBJ whole genome shotgun (WGS) entry which is preliminary data.</text>
</comment>
<dbReference type="EMBL" id="SWFM01000003">
    <property type="protein sequence ID" value="TKD70136.1"/>
    <property type="molecule type" value="Genomic_DNA"/>
</dbReference>
<reference evidence="2 3" key="1">
    <citation type="submission" date="2019-04" db="EMBL/GenBank/DDBJ databases">
        <title>Genome sequence of Bacillus hwajinpoensis strain Y2.</title>
        <authorList>
            <person name="Fair J.L."/>
            <person name="Maclea K.S."/>
        </authorList>
    </citation>
    <scope>NUCLEOTIDE SEQUENCE [LARGE SCALE GENOMIC DNA]</scope>
    <source>
        <strain evidence="2 3">Y2</strain>
    </source>
</reference>
<dbReference type="AlphaFoldDB" id="A0A4U1MI46"/>
<keyword evidence="1" id="KW-0472">Membrane</keyword>
<feature type="transmembrane region" description="Helical" evidence="1">
    <location>
        <begin position="201"/>
        <end position="221"/>
    </location>
</feature>
<evidence type="ECO:0000313" key="3">
    <source>
        <dbReference type="Proteomes" id="UP000310541"/>
    </source>
</evidence>
<feature type="transmembrane region" description="Helical" evidence="1">
    <location>
        <begin position="158"/>
        <end position="189"/>
    </location>
</feature>
<dbReference type="Proteomes" id="UP000310541">
    <property type="component" value="Unassembled WGS sequence"/>
</dbReference>
<dbReference type="RefSeq" id="WP_136947553.1">
    <property type="nucleotide sequence ID" value="NZ_SWFM01000003.1"/>
</dbReference>
<protein>
    <submittedName>
        <fullName evidence="2">DUF1189 domain-containing protein</fullName>
    </submittedName>
</protein>
<keyword evidence="1" id="KW-1133">Transmembrane helix</keyword>
<keyword evidence="1" id="KW-0812">Transmembrane</keyword>
<evidence type="ECO:0000313" key="2">
    <source>
        <dbReference type="EMBL" id="TKD70136.1"/>
    </source>
</evidence>
<dbReference type="Pfam" id="PF06691">
    <property type="entry name" value="DUF1189"/>
    <property type="match status" value="1"/>
</dbReference>
<proteinExistence type="predicted"/>
<evidence type="ECO:0000256" key="1">
    <source>
        <dbReference type="SAM" id="Phobius"/>
    </source>
</evidence>
<dbReference type="InterPro" id="IPR009574">
    <property type="entry name" value="DUF1189"/>
</dbReference>
<accession>A0A4U1MI46</accession>
<dbReference type="OrthoDB" id="1903376at2"/>
<feature type="transmembrane region" description="Helical" evidence="1">
    <location>
        <begin position="227"/>
        <end position="246"/>
    </location>
</feature>
<feature type="transmembrane region" description="Helical" evidence="1">
    <location>
        <begin position="29"/>
        <end position="51"/>
    </location>
</feature>